<dbReference type="Proteomes" id="UP001172743">
    <property type="component" value="Unassembled WGS sequence"/>
</dbReference>
<accession>A0ABT8GUN8</accession>
<evidence type="ECO:0000313" key="2">
    <source>
        <dbReference type="Proteomes" id="UP001172743"/>
    </source>
</evidence>
<proteinExistence type="predicted"/>
<evidence type="ECO:0000313" key="1">
    <source>
        <dbReference type="EMBL" id="MDN4495123.1"/>
    </source>
</evidence>
<dbReference type="RefSeq" id="WP_301139440.1">
    <property type="nucleotide sequence ID" value="NZ_JAUHTQ010000016.1"/>
</dbReference>
<gene>
    <name evidence="1" type="ORF">QYB95_16335</name>
</gene>
<sequence>MERPEIQEEFKQILELSIQRGNENAGITLEEFMTELTSQLRGLLEKANT</sequence>
<reference evidence="1" key="1">
    <citation type="submission" date="2023-07" db="EMBL/GenBank/DDBJ databases">
        <title>Ureibacillus sp. isolated from freshwater well.</title>
        <authorList>
            <person name="Kirdat K."/>
            <person name="Bhatt A."/>
            <person name="Teware R."/>
            <person name="Bhavsar Y."/>
            <person name="Yadav A."/>
        </authorList>
    </citation>
    <scope>NUCLEOTIDE SEQUENCE</scope>
    <source>
        <strain evidence="1">BA0131</strain>
    </source>
</reference>
<keyword evidence="2" id="KW-1185">Reference proteome</keyword>
<dbReference type="EMBL" id="JAUHTQ010000016">
    <property type="protein sequence ID" value="MDN4495123.1"/>
    <property type="molecule type" value="Genomic_DNA"/>
</dbReference>
<dbReference type="Pfam" id="PF26162">
    <property type="entry name" value="YwzD"/>
    <property type="match status" value="1"/>
</dbReference>
<protein>
    <submittedName>
        <fullName evidence="1">Uncharacterized protein</fullName>
    </submittedName>
</protein>
<dbReference type="InterPro" id="IPR058930">
    <property type="entry name" value="YwzD"/>
</dbReference>
<name>A0ABT8GUN8_9BACL</name>
<organism evidence="1 2">
    <name type="scientific">Ureibacillus aquaedulcis</name>
    <dbReference type="NCBI Taxonomy" id="3058421"/>
    <lineage>
        <taxon>Bacteria</taxon>
        <taxon>Bacillati</taxon>
        <taxon>Bacillota</taxon>
        <taxon>Bacilli</taxon>
        <taxon>Bacillales</taxon>
        <taxon>Caryophanaceae</taxon>
        <taxon>Ureibacillus</taxon>
    </lineage>
</organism>
<comment type="caution">
    <text evidence="1">The sequence shown here is derived from an EMBL/GenBank/DDBJ whole genome shotgun (WGS) entry which is preliminary data.</text>
</comment>